<keyword evidence="2" id="KW-1185">Reference proteome</keyword>
<gene>
    <name evidence="1" type="ORF">BLNAU_6938</name>
</gene>
<name>A0ABQ9Y2P2_9EUKA</name>
<sequence>MNVRSCCDLAGSRTVLRDGKRDAWEALARRGNAKVRRFGVGETGVVASTVDDEKKVWFDANVMRRERRRDKE</sequence>
<reference evidence="1 2" key="1">
    <citation type="journal article" date="2022" name="bioRxiv">
        <title>Genomics of Preaxostyla Flagellates Illuminates Evolutionary Transitions and the Path Towards Mitochondrial Loss.</title>
        <authorList>
            <person name="Novak L.V.F."/>
            <person name="Treitli S.C."/>
            <person name="Pyrih J."/>
            <person name="Halakuc P."/>
            <person name="Pipaliya S.V."/>
            <person name="Vacek V."/>
            <person name="Brzon O."/>
            <person name="Soukal P."/>
            <person name="Eme L."/>
            <person name="Dacks J.B."/>
            <person name="Karnkowska A."/>
            <person name="Elias M."/>
            <person name="Hampl V."/>
        </authorList>
    </citation>
    <scope>NUCLEOTIDE SEQUENCE [LARGE SCALE GENOMIC DNA]</scope>
    <source>
        <strain evidence="1">NAU3</strain>
        <tissue evidence="1">Gut</tissue>
    </source>
</reference>
<evidence type="ECO:0000313" key="2">
    <source>
        <dbReference type="Proteomes" id="UP001281761"/>
    </source>
</evidence>
<organism evidence="1 2">
    <name type="scientific">Blattamonas nauphoetae</name>
    <dbReference type="NCBI Taxonomy" id="2049346"/>
    <lineage>
        <taxon>Eukaryota</taxon>
        <taxon>Metamonada</taxon>
        <taxon>Preaxostyla</taxon>
        <taxon>Oxymonadida</taxon>
        <taxon>Blattamonas</taxon>
    </lineage>
</organism>
<evidence type="ECO:0000313" key="1">
    <source>
        <dbReference type="EMBL" id="KAK2958012.1"/>
    </source>
</evidence>
<protein>
    <submittedName>
        <fullName evidence="1">Uncharacterized protein</fullName>
    </submittedName>
</protein>
<dbReference type="Proteomes" id="UP001281761">
    <property type="component" value="Unassembled WGS sequence"/>
</dbReference>
<accession>A0ABQ9Y2P2</accession>
<comment type="caution">
    <text evidence="1">The sequence shown here is derived from an EMBL/GenBank/DDBJ whole genome shotgun (WGS) entry which is preliminary data.</text>
</comment>
<dbReference type="EMBL" id="JARBJD010000041">
    <property type="protein sequence ID" value="KAK2958012.1"/>
    <property type="molecule type" value="Genomic_DNA"/>
</dbReference>
<proteinExistence type="predicted"/>